<organism evidence="1 2">
    <name type="scientific">Eretmocerus hayati</name>
    <dbReference type="NCBI Taxonomy" id="131215"/>
    <lineage>
        <taxon>Eukaryota</taxon>
        <taxon>Metazoa</taxon>
        <taxon>Ecdysozoa</taxon>
        <taxon>Arthropoda</taxon>
        <taxon>Hexapoda</taxon>
        <taxon>Insecta</taxon>
        <taxon>Pterygota</taxon>
        <taxon>Neoptera</taxon>
        <taxon>Endopterygota</taxon>
        <taxon>Hymenoptera</taxon>
        <taxon>Apocrita</taxon>
        <taxon>Proctotrupomorpha</taxon>
        <taxon>Chalcidoidea</taxon>
        <taxon>Aphelinidae</taxon>
        <taxon>Aphelininae</taxon>
        <taxon>Eretmocerus</taxon>
    </lineage>
</organism>
<protein>
    <submittedName>
        <fullName evidence="1">Uncharacterized protein</fullName>
    </submittedName>
</protein>
<proteinExistence type="predicted"/>
<dbReference type="Proteomes" id="UP001239111">
    <property type="component" value="Chromosome 2"/>
</dbReference>
<name>A0ACC2PG27_9HYME</name>
<reference evidence="1" key="1">
    <citation type="submission" date="2023-04" db="EMBL/GenBank/DDBJ databases">
        <title>A chromosome-level genome assembly of the parasitoid wasp Eretmocerus hayati.</title>
        <authorList>
            <person name="Zhong Y."/>
            <person name="Liu S."/>
            <person name="Liu Y."/>
        </authorList>
    </citation>
    <scope>NUCLEOTIDE SEQUENCE</scope>
    <source>
        <strain evidence="1">ZJU_SS_LIU_2023</strain>
    </source>
</reference>
<keyword evidence="2" id="KW-1185">Reference proteome</keyword>
<accession>A0ACC2PG27</accession>
<evidence type="ECO:0000313" key="2">
    <source>
        <dbReference type="Proteomes" id="UP001239111"/>
    </source>
</evidence>
<evidence type="ECO:0000313" key="1">
    <source>
        <dbReference type="EMBL" id="KAJ8681402.1"/>
    </source>
</evidence>
<dbReference type="EMBL" id="CM056742">
    <property type="protein sequence ID" value="KAJ8681402.1"/>
    <property type="molecule type" value="Genomic_DNA"/>
</dbReference>
<comment type="caution">
    <text evidence="1">The sequence shown here is derived from an EMBL/GenBank/DDBJ whole genome shotgun (WGS) entry which is preliminary data.</text>
</comment>
<gene>
    <name evidence="1" type="ORF">QAD02_017189</name>
</gene>
<sequence>MIRSCCVCDHENAAYKCPKCQQPYCSVVCCNKHKESCCSHPLDNKIVEERTPSDIGKCIITAYDFPTEDTVPVEKLKHLQDSEKVRNCLKNPQVRDIIKSVLNDKDPTRAIAQAMTESVFVDLADACLEIVEPPDDKKPC</sequence>